<dbReference type="PROSITE" id="PS51257">
    <property type="entry name" value="PROKAR_LIPOPROTEIN"/>
    <property type="match status" value="1"/>
</dbReference>
<evidence type="ECO:0000313" key="3">
    <source>
        <dbReference type="EMBL" id="RJL30134.1"/>
    </source>
</evidence>
<feature type="compositionally biased region" description="Pro residues" evidence="1">
    <location>
        <begin position="44"/>
        <end position="53"/>
    </location>
</feature>
<keyword evidence="4" id="KW-1185">Reference proteome</keyword>
<proteinExistence type="predicted"/>
<dbReference type="Proteomes" id="UP000265768">
    <property type="component" value="Unassembled WGS sequence"/>
</dbReference>
<evidence type="ECO:0000256" key="1">
    <source>
        <dbReference type="SAM" id="MobiDB-lite"/>
    </source>
</evidence>
<reference evidence="3 4" key="1">
    <citation type="submission" date="2018-09" db="EMBL/GenBank/DDBJ databases">
        <title>YIM 75507 draft genome.</title>
        <authorList>
            <person name="Tang S."/>
            <person name="Feng Y."/>
        </authorList>
    </citation>
    <scope>NUCLEOTIDE SEQUENCE [LARGE SCALE GENOMIC DNA]</scope>
    <source>
        <strain evidence="3 4">YIM 75507</strain>
    </source>
</reference>
<accession>A0A3A4AS59</accession>
<sequence length="214" mass="22452">MRKLGLGLAVLGVLLAGAGCGGTKNEVGRLLPVAAPSSEDRPAPTDPPAPTPEPGESETADPGRPAAGTKVVTSSDRKRGISVPEGWKRMELNRDASIEVGDTGVQEFVIVITDKRAAAPSLGEYTKVVVGNLRKSVKNPQVTGPERTVINGMQARRYSVVASHPSAGKVAYYLTTVQGRTGYHQILAWTSAAHAPAAEPGLNSIITSFHELPR</sequence>
<evidence type="ECO:0000256" key="2">
    <source>
        <dbReference type="SAM" id="SignalP"/>
    </source>
</evidence>
<name>A0A3A4AS59_9ACTN</name>
<protein>
    <recommendedName>
        <fullName evidence="5">Lipoprotein LpqN</fullName>
    </recommendedName>
</protein>
<evidence type="ECO:0000313" key="4">
    <source>
        <dbReference type="Proteomes" id="UP000265768"/>
    </source>
</evidence>
<evidence type="ECO:0008006" key="5">
    <source>
        <dbReference type="Google" id="ProtNLM"/>
    </source>
</evidence>
<feature type="chain" id="PRO_5039342211" description="Lipoprotein LpqN" evidence="2">
    <location>
        <begin position="19"/>
        <end position="214"/>
    </location>
</feature>
<dbReference type="RefSeq" id="WP_119928914.1">
    <property type="nucleotide sequence ID" value="NZ_QZEY01000010.1"/>
</dbReference>
<gene>
    <name evidence="3" type="ORF">D5H75_24755</name>
</gene>
<feature type="region of interest" description="Disordered" evidence="1">
    <location>
        <begin position="33"/>
        <end position="80"/>
    </location>
</feature>
<comment type="caution">
    <text evidence="3">The sequence shown here is derived from an EMBL/GenBank/DDBJ whole genome shotgun (WGS) entry which is preliminary data.</text>
</comment>
<dbReference type="Gene3D" id="3.40.1000.10">
    <property type="entry name" value="Mog1/PsbP, alpha/beta/alpha sandwich"/>
    <property type="match status" value="1"/>
</dbReference>
<keyword evidence="2" id="KW-0732">Signal</keyword>
<organism evidence="3 4">
    <name type="scientific">Bailinhaonella thermotolerans</name>
    <dbReference type="NCBI Taxonomy" id="1070861"/>
    <lineage>
        <taxon>Bacteria</taxon>
        <taxon>Bacillati</taxon>
        <taxon>Actinomycetota</taxon>
        <taxon>Actinomycetes</taxon>
        <taxon>Streptosporangiales</taxon>
        <taxon>Streptosporangiaceae</taxon>
        <taxon>Bailinhaonella</taxon>
    </lineage>
</organism>
<dbReference type="EMBL" id="QZEY01000010">
    <property type="protein sequence ID" value="RJL30134.1"/>
    <property type="molecule type" value="Genomic_DNA"/>
</dbReference>
<dbReference type="AlphaFoldDB" id="A0A3A4AS59"/>
<feature type="signal peptide" evidence="2">
    <location>
        <begin position="1"/>
        <end position="18"/>
    </location>
</feature>